<reference evidence="2 3" key="1">
    <citation type="submission" date="2015-01" db="EMBL/GenBank/DDBJ databases">
        <title>Sequencing and annotation of Micromonospora carbonacea strain JXNU-1 genome.</title>
        <authorList>
            <person name="Long Z."/>
            <person name="Huang Y."/>
            <person name="Jiang Y."/>
        </authorList>
    </citation>
    <scope>NUCLEOTIDE SEQUENCE [LARGE SCALE GENOMIC DNA]</scope>
    <source>
        <strain evidence="2 3">JXNU-1</strain>
    </source>
</reference>
<dbReference type="GeneID" id="301308885"/>
<feature type="region of interest" description="Disordered" evidence="1">
    <location>
        <begin position="129"/>
        <end position="166"/>
    </location>
</feature>
<accession>A0A0D0VU20</accession>
<protein>
    <submittedName>
        <fullName evidence="2">Uncharacterized protein</fullName>
    </submittedName>
</protein>
<comment type="caution">
    <text evidence="2">The sequence shown here is derived from an EMBL/GenBank/DDBJ whole genome shotgun (WGS) entry which is preliminary data.</text>
</comment>
<dbReference type="RefSeq" id="WP_043960812.1">
    <property type="nucleotide sequence ID" value="NZ_JBEZEN010000003.1"/>
</dbReference>
<dbReference type="EMBL" id="JXSX01000001">
    <property type="protein sequence ID" value="KIR64248.1"/>
    <property type="molecule type" value="Genomic_DNA"/>
</dbReference>
<sequence>MKVRLVDHAAPGPYRPVDSLSYARLSEIGSLDEVLAFVGGLHAADPGVRFLCTLDDLNQCCYTSMHAAEDDRIHTPYGQIDFDDPRAVHAHRLASGWPRPRPNCGQGSGPRPPPRCCDVTRRRHSICSNGTHRRSRYPARSTRTDDSRHTIRVASPGCSPHPAARPGYDGPHCRRLAVLPTDELVPLASRYREHSRALATLLDAVAPARRANLYDRALSEVDTAMLIPAAEIMEVLPAAVRIREARRVLGLAKIQEREAEVRLWSAYLAWPDASAALGVALRSGDARCDGAREWPPYNRGKAERQAEIPAPV</sequence>
<evidence type="ECO:0000313" key="2">
    <source>
        <dbReference type="EMBL" id="KIR64248.1"/>
    </source>
</evidence>
<keyword evidence="3" id="KW-1185">Reference proteome</keyword>
<dbReference type="PATRIC" id="fig|47853.6.peg.119"/>
<proteinExistence type="predicted"/>
<evidence type="ECO:0000313" key="3">
    <source>
        <dbReference type="Proteomes" id="UP000032254"/>
    </source>
</evidence>
<evidence type="ECO:0000256" key="1">
    <source>
        <dbReference type="SAM" id="MobiDB-lite"/>
    </source>
</evidence>
<dbReference type="Proteomes" id="UP000032254">
    <property type="component" value="Unassembled WGS sequence"/>
</dbReference>
<dbReference type="AlphaFoldDB" id="A0A0D0VU20"/>
<organism evidence="2 3">
    <name type="scientific">Micromonospora haikouensis</name>
    <dbReference type="NCBI Taxonomy" id="686309"/>
    <lineage>
        <taxon>Bacteria</taxon>
        <taxon>Bacillati</taxon>
        <taxon>Actinomycetota</taxon>
        <taxon>Actinomycetes</taxon>
        <taxon>Micromonosporales</taxon>
        <taxon>Micromonosporaceae</taxon>
        <taxon>Micromonospora</taxon>
    </lineage>
</organism>
<name>A0A0D0VU20_9ACTN</name>
<gene>
    <name evidence="2" type="ORF">TK50_00530</name>
</gene>